<dbReference type="CDD" id="cd03443">
    <property type="entry name" value="PaaI_thioesterase"/>
    <property type="match status" value="1"/>
</dbReference>
<sequence>RPTRQFNLSYPLCPILGYYLTPKKTLTYLTPPQIAQMDPASSKTKALALPLHILGFEIDELSTTRVTGRLPVSQICCQPFKVLHGGVSALIAESLASIGAYMATDLKRVAGIQLSINHLKSADLGDIVFAQASPVSSGKTIQVWEVKLWKSRKESHNKTLISSSRVTLLCNLPTPSHAKKMYRTHSK</sequence>
<feature type="domain" description="Thioesterase" evidence="8">
    <location>
        <begin position="81"/>
        <end position="151"/>
    </location>
</feature>
<organism evidence="9 10">
    <name type="scientific">Brassica oleracea var. oleracea</name>
    <dbReference type="NCBI Taxonomy" id="109376"/>
    <lineage>
        <taxon>Eukaryota</taxon>
        <taxon>Viridiplantae</taxon>
        <taxon>Streptophyta</taxon>
        <taxon>Embryophyta</taxon>
        <taxon>Tracheophyta</taxon>
        <taxon>Spermatophyta</taxon>
        <taxon>Magnoliopsida</taxon>
        <taxon>eudicotyledons</taxon>
        <taxon>Gunneridae</taxon>
        <taxon>Pentapetalae</taxon>
        <taxon>rosids</taxon>
        <taxon>malvids</taxon>
        <taxon>Brassicales</taxon>
        <taxon>Brassicaceae</taxon>
        <taxon>Brassiceae</taxon>
        <taxon>Brassica</taxon>
    </lineage>
</organism>
<evidence type="ECO:0000256" key="3">
    <source>
        <dbReference type="ARBA" id="ARBA00023140"/>
    </source>
</evidence>
<dbReference type="Proteomes" id="UP000032141">
    <property type="component" value="Chromosome C5"/>
</dbReference>
<accession>A0A0D3CFM5</accession>
<dbReference type="PANTHER" id="PTHR43240:SF21">
    <property type="entry name" value="GENOME ASSEMBLY, CHROMOSOME: A05"/>
    <property type="match status" value="1"/>
</dbReference>
<protein>
    <recommendedName>
        <fullName evidence="8">Thioesterase domain-containing protein</fullName>
    </recommendedName>
</protein>
<dbReference type="InterPro" id="IPR006683">
    <property type="entry name" value="Thioestr_dom"/>
</dbReference>
<comment type="pathway">
    <text evidence="4">Cofactor biosynthesis; phylloquinone biosynthesis.</text>
</comment>
<dbReference type="SUPFAM" id="SSF54637">
    <property type="entry name" value="Thioesterase/thiol ester dehydrase-isomerase"/>
    <property type="match status" value="1"/>
</dbReference>
<dbReference type="Pfam" id="PF03061">
    <property type="entry name" value="4HBT"/>
    <property type="match status" value="1"/>
</dbReference>
<evidence type="ECO:0000313" key="10">
    <source>
        <dbReference type="Proteomes" id="UP000032141"/>
    </source>
</evidence>
<keyword evidence="3" id="KW-0576">Peroxisome</keyword>
<dbReference type="InterPro" id="IPR003736">
    <property type="entry name" value="PAAI_dom"/>
</dbReference>
<comment type="subcellular location">
    <subcellularLocation>
        <location evidence="1">Peroxisome</location>
    </subcellularLocation>
</comment>
<evidence type="ECO:0000256" key="5">
    <source>
        <dbReference type="ARBA" id="ARBA00060586"/>
    </source>
</evidence>
<dbReference type="PANTHER" id="PTHR43240">
    <property type="entry name" value="1,4-DIHYDROXY-2-NAPHTHOYL-COA THIOESTERASE 1"/>
    <property type="match status" value="1"/>
</dbReference>
<evidence type="ECO:0000256" key="4">
    <source>
        <dbReference type="ARBA" id="ARBA00060572"/>
    </source>
</evidence>
<comment type="pathway">
    <text evidence="5">Quinol/quinone metabolism; 1,4-dihydroxy-2-naphthoate biosynthesis; 1,4-dihydroxy-2-naphthoate from chorismate: step 7/7.</text>
</comment>
<reference evidence="9 10" key="1">
    <citation type="journal article" date="2014" name="Genome Biol.">
        <title>Transcriptome and methylome profiling reveals relics of genome dominance in the mesopolyploid Brassica oleracea.</title>
        <authorList>
            <person name="Parkin I.A."/>
            <person name="Koh C."/>
            <person name="Tang H."/>
            <person name="Robinson S.J."/>
            <person name="Kagale S."/>
            <person name="Clarke W.E."/>
            <person name="Town C.D."/>
            <person name="Nixon J."/>
            <person name="Krishnakumar V."/>
            <person name="Bidwell S.L."/>
            <person name="Denoeud F."/>
            <person name="Belcram H."/>
            <person name="Links M.G."/>
            <person name="Just J."/>
            <person name="Clarke C."/>
            <person name="Bender T."/>
            <person name="Huebert T."/>
            <person name="Mason A.S."/>
            <person name="Pires J.C."/>
            <person name="Barker G."/>
            <person name="Moore J."/>
            <person name="Walley P.G."/>
            <person name="Manoli S."/>
            <person name="Batley J."/>
            <person name="Edwards D."/>
            <person name="Nelson M.N."/>
            <person name="Wang X."/>
            <person name="Paterson A.H."/>
            <person name="King G."/>
            <person name="Bancroft I."/>
            <person name="Chalhoub B."/>
            <person name="Sharpe A.G."/>
        </authorList>
    </citation>
    <scope>NUCLEOTIDE SEQUENCE</scope>
    <source>
        <strain evidence="9 10">cv. TO1000</strain>
    </source>
</reference>
<comment type="subunit">
    <text evidence="7">Homotetramers.</text>
</comment>
<dbReference type="GO" id="GO:0005777">
    <property type="term" value="C:peroxisome"/>
    <property type="evidence" value="ECO:0007669"/>
    <property type="project" value="UniProtKB-SubCell"/>
</dbReference>
<evidence type="ECO:0000313" key="9">
    <source>
        <dbReference type="EnsemblPlants" id="Bo5g072560.1"/>
    </source>
</evidence>
<reference evidence="9" key="2">
    <citation type="submission" date="2015-03" db="UniProtKB">
        <authorList>
            <consortium name="EnsemblPlants"/>
        </authorList>
    </citation>
    <scope>IDENTIFICATION</scope>
</reference>
<dbReference type="GO" id="GO:0042372">
    <property type="term" value="P:phylloquinone biosynthetic process"/>
    <property type="evidence" value="ECO:0007669"/>
    <property type="project" value="UniProtKB-ARBA"/>
</dbReference>
<comment type="similarity">
    <text evidence="6">Belongs to the 4-hydroxybenzoyl-CoA thioesterase family. DHNA-CoA hydrolase subfamily.</text>
</comment>
<dbReference type="eggNOG" id="KOG3328">
    <property type="taxonomic scope" value="Eukaryota"/>
</dbReference>
<evidence type="ECO:0000256" key="1">
    <source>
        <dbReference type="ARBA" id="ARBA00004275"/>
    </source>
</evidence>
<evidence type="ECO:0000256" key="2">
    <source>
        <dbReference type="ARBA" id="ARBA00022801"/>
    </source>
</evidence>
<dbReference type="OMA" id="FEFTRIT"/>
<dbReference type="Gene3D" id="3.10.129.10">
    <property type="entry name" value="Hotdog Thioesterase"/>
    <property type="match status" value="1"/>
</dbReference>
<dbReference type="InterPro" id="IPR029069">
    <property type="entry name" value="HotDog_dom_sf"/>
</dbReference>
<evidence type="ECO:0000256" key="7">
    <source>
        <dbReference type="ARBA" id="ARBA00066058"/>
    </source>
</evidence>
<dbReference type="FunFam" id="3.10.129.10:FF:000048">
    <property type="entry name" value="14-dihydroxy-2-naphthoyl-CoA thioesterase 1"/>
    <property type="match status" value="1"/>
</dbReference>
<dbReference type="NCBIfam" id="TIGR00369">
    <property type="entry name" value="unchar_dom_1"/>
    <property type="match status" value="1"/>
</dbReference>
<evidence type="ECO:0000259" key="8">
    <source>
        <dbReference type="Pfam" id="PF03061"/>
    </source>
</evidence>
<dbReference type="STRING" id="109376.A0A0D3CFM5"/>
<dbReference type="EnsemblPlants" id="Bo5g072560.1">
    <property type="protein sequence ID" value="Bo5g072560.1"/>
    <property type="gene ID" value="Bo5g072560"/>
</dbReference>
<dbReference type="HOGENOM" id="CLU_089876_2_0_1"/>
<keyword evidence="2" id="KW-0378">Hydrolase</keyword>
<keyword evidence="10" id="KW-1185">Reference proteome</keyword>
<evidence type="ECO:0000256" key="6">
    <source>
        <dbReference type="ARBA" id="ARBA00061187"/>
    </source>
</evidence>
<dbReference type="GO" id="GO:0061522">
    <property type="term" value="F:1,4-dihydroxy-2-naphthoyl-CoA thioesterase activity"/>
    <property type="evidence" value="ECO:0007669"/>
    <property type="project" value="TreeGrafter"/>
</dbReference>
<proteinExistence type="inferred from homology"/>
<dbReference type="Gramene" id="Bo5g072560.1">
    <property type="protein sequence ID" value="Bo5g072560.1"/>
    <property type="gene ID" value="Bo5g072560"/>
</dbReference>
<dbReference type="AlphaFoldDB" id="A0A0D3CFM5"/>
<name>A0A0D3CFM5_BRAOL</name>